<comment type="similarity">
    <text evidence="1 2">Belongs to the UPF0145 family.</text>
</comment>
<evidence type="ECO:0000256" key="1">
    <source>
        <dbReference type="ARBA" id="ARBA00010751"/>
    </source>
</evidence>
<dbReference type="EMBL" id="JAPDIA010000008">
    <property type="protein sequence ID" value="MDG0813501.1"/>
    <property type="molecule type" value="Genomic_DNA"/>
</dbReference>
<protein>
    <recommendedName>
        <fullName evidence="2">UPF0145 protein OMP40_32590</fullName>
    </recommendedName>
</protein>
<reference evidence="3" key="1">
    <citation type="submission" date="2022-10" db="EMBL/GenBank/DDBJ databases">
        <title>Comparative genomic analysis of Cohnella hashimotonis sp. nov., isolated from the International Space Station.</title>
        <authorList>
            <person name="Simpson A."/>
            <person name="Venkateswaran K."/>
        </authorList>
    </citation>
    <scope>NUCLEOTIDE SEQUENCE</scope>
    <source>
        <strain evidence="3">DSM 28161</strain>
    </source>
</reference>
<comment type="caution">
    <text evidence="3">The sequence shown here is derived from an EMBL/GenBank/DDBJ whole genome shotgun (WGS) entry which is preliminary data.</text>
</comment>
<dbReference type="Gene3D" id="3.30.110.70">
    <property type="entry name" value="Hypothetical protein apc22750. Chain B"/>
    <property type="match status" value="1"/>
</dbReference>
<dbReference type="Pfam" id="PF01906">
    <property type="entry name" value="YbjQ_1"/>
    <property type="match status" value="1"/>
</dbReference>
<evidence type="ECO:0000313" key="4">
    <source>
        <dbReference type="Proteomes" id="UP001153404"/>
    </source>
</evidence>
<evidence type="ECO:0000256" key="2">
    <source>
        <dbReference type="HAMAP-Rule" id="MF_00338"/>
    </source>
</evidence>
<proteinExistence type="inferred from homology"/>
<evidence type="ECO:0000313" key="3">
    <source>
        <dbReference type="EMBL" id="MDG0813501.1"/>
    </source>
</evidence>
<organism evidence="3 4">
    <name type="scientific">Cohnella rhizosphaerae</name>
    <dbReference type="NCBI Taxonomy" id="1457232"/>
    <lineage>
        <taxon>Bacteria</taxon>
        <taxon>Bacillati</taxon>
        <taxon>Bacillota</taxon>
        <taxon>Bacilli</taxon>
        <taxon>Bacillales</taxon>
        <taxon>Paenibacillaceae</taxon>
        <taxon>Cohnella</taxon>
    </lineage>
</organism>
<gene>
    <name evidence="3" type="ORF">OMP40_32590</name>
</gene>
<accession>A0A9X4KY69</accession>
<dbReference type="PANTHER" id="PTHR34068">
    <property type="entry name" value="UPF0145 PROTEIN YBJQ"/>
    <property type="match status" value="1"/>
</dbReference>
<dbReference type="InterPro" id="IPR035439">
    <property type="entry name" value="UPF0145_dom_sf"/>
</dbReference>
<dbReference type="SUPFAM" id="SSF117782">
    <property type="entry name" value="YbjQ-like"/>
    <property type="match status" value="1"/>
</dbReference>
<dbReference type="Proteomes" id="UP001153404">
    <property type="component" value="Unassembled WGS sequence"/>
</dbReference>
<dbReference type="PANTHER" id="PTHR34068:SF2">
    <property type="entry name" value="UPF0145 PROTEIN SCO3412"/>
    <property type="match status" value="1"/>
</dbReference>
<name>A0A9X4KY69_9BACL</name>
<dbReference type="AlphaFoldDB" id="A0A9X4KY69"/>
<sequence length="107" mass="11571">MMIMLVATIDNIPGKNVEIVGLVRGVIVSSKHIEKDIMASLKEIKGGEIKSYTDMKDAAFDAATERMVKEAQELGADGIIGVRYTAKFVKDATVSICSYGTAVKFVK</sequence>
<dbReference type="RefSeq" id="WP_277537485.1">
    <property type="nucleotide sequence ID" value="NZ_JAPDIA010000008.1"/>
</dbReference>
<keyword evidence="4" id="KW-1185">Reference proteome</keyword>
<dbReference type="InterPro" id="IPR002765">
    <property type="entry name" value="UPF0145_YbjQ-like"/>
</dbReference>
<dbReference type="HAMAP" id="MF_00338">
    <property type="entry name" value="UPF0145"/>
    <property type="match status" value="1"/>
</dbReference>